<comment type="caution">
    <text evidence="2">The sequence shown here is derived from an EMBL/GenBank/DDBJ whole genome shotgun (WGS) entry which is preliminary data.</text>
</comment>
<organism evidence="2 3">
    <name type="scientific">Fischerella major NIES-592</name>
    <dbReference type="NCBI Taxonomy" id="210994"/>
    <lineage>
        <taxon>Bacteria</taxon>
        <taxon>Bacillati</taxon>
        <taxon>Cyanobacteriota</taxon>
        <taxon>Cyanophyceae</taxon>
        <taxon>Nostocales</taxon>
        <taxon>Hapalosiphonaceae</taxon>
        <taxon>Fischerella</taxon>
    </lineage>
</organism>
<proteinExistence type="predicted"/>
<evidence type="ECO:0000313" key="3">
    <source>
        <dbReference type="Proteomes" id="UP000186391"/>
    </source>
</evidence>
<protein>
    <submittedName>
        <fullName evidence="2">Uncharacterized protein</fullName>
    </submittedName>
</protein>
<evidence type="ECO:0000313" key="2">
    <source>
        <dbReference type="EMBL" id="OKH12097.1"/>
    </source>
</evidence>
<feature type="signal peptide" evidence="1">
    <location>
        <begin position="1"/>
        <end position="27"/>
    </location>
</feature>
<dbReference type="EMBL" id="MRCA01000013">
    <property type="protein sequence ID" value="OKH12097.1"/>
    <property type="molecule type" value="Genomic_DNA"/>
</dbReference>
<dbReference type="RefSeq" id="WP_073556634.1">
    <property type="nucleotide sequence ID" value="NZ_MRCA01000013.1"/>
</dbReference>
<accession>A0A1U7GVE7</accession>
<evidence type="ECO:0000256" key="1">
    <source>
        <dbReference type="SAM" id="SignalP"/>
    </source>
</evidence>
<gene>
    <name evidence="2" type="ORF">NIES592_19445</name>
</gene>
<keyword evidence="1" id="KW-0732">Signal</keyword>
<dbReference type="OrthoDB" id="463439at2"/>
<dbReference type="Proteomes" id="UP000186391">
    <property type="component" value="Unassembled WGS sequence"/>
</dbReference>
<sequence length="141" mass="15155">MSKLICATLIATALLLPSASDHSPAIAGTCASKCGKSPIQFSPGQRIQVNVVNRTPRVLIIQKPSSTNPIPLQPGQELQINQGDGTEPNISLLFWDDTGLPLKANIAKLNFATLGVELRPNWFAPGDRAIYILDDGRIEVL</sequence>
<reference evidence="2 3" key="1">
    <citation type="submission" date="2016-11" db="EMBL/GenBank/DDBJ databases">
        <title>Draft Genome Sequences of Nine Cyanobacterial Strains from Diverse Habitats.</title>
        <authorList>
            <person name="Zhu T."/>
            <person name="Hou S."/>
            <person name="Lu X."/>
            <person name="Hess W.R."/>
        </authorList>
    </citation>
    <scope>NUCLEOTIDE SEQUENCE [LARGE SCALE GENOMIC DNA]</scope>
    <source>
        <strain evidence="2 3">NIES-592</strain>
    </source>
</reference>
<feature type="chain" id="PRO_5010584123" evidence="1">
    <location>
        <begin position="28"/>
        <end position="141"/>
    </location>
</feature>
<name>A0A1U7GVE7_9CYAN</name>
<keyword evidence="3" id="KW-1185">Reference proteome</keyword>
<dbReference type="AlphaFoldDB" id="A0A1U7GVE7"/>